<comment type="caution">
    <text evidence="1">The sequence shown here is derived from an EMBL/GenBank/DDBJ whole genome shotgun (WGS) entry which is preliminary data.</text>
</comment>
<sequence length="108" mass="12132">MRHLLATARISGRGQLGRRAAALSSVGSTSMRRYTNTSVYTRADAMTPEEHLQVLLAEQRYLIELLKTDDSQAPWSRDSIVTVSREVQQGFPEPHHHWLPDQGLPPLA</sequence>
<keyword evidence="2" id="KW-1185">Reference proteome</keyword>
<organism evidence="1 2">
    <name type="scientific">Coemansia thaxteri</name>
    <dbReference type="NCBI Taxonomy" id="2663907"/>
    <lineage>
        <taxon>Eukaryota</taxon>
        <taxon>Fungi</taxon>
        <taxon>Fungi incertae sedis</taxon>
        <taxon>Zoopagomycota</taxon>
        <taxon>Kickxellomycotina</taxon>
        <taxon>Kickxellomycetes</taxon>
        <taxon>Kickxellales</taxon>
        <taxon>Kickxellaceae</taxon>
        <taxon>Coemansia</taxon>
    </lineage>
</organism>
<gene>
    <name evidence="1" type="ORF">H4R26_000844</name>
</gene>
<protein>
    <submittedName>
        <fullName evidence="1">Uncharacterized protein</fullName>
    </submittedName>
</protein>
<name>A0A9W8BHK7_9FUNG</name>
<accession>A0A9W8BHK7</accession>
<reference evidence="1" key="1">
    <citation type="submission" date="2022-07" db="EMBL/GenBank/DDBJ databases">
        <title>Phylogenomic reconstructions and comparative analyses of Kickxellomycotina fungi.</title>
        <authorList>
            <person name="Reynolds N.K."/>
            <person name="Stajich J.E."/>
            <person name="Barry K."/>
            <person name="Grigoriev I.V."/>
            <person name="Crous P."/>
            <person name="Smith M.E."/>
        </authorList>
    </citation>
    <scope>NUCLEOTIDE SEQUENCE</scope>
    <source>
        <strain evidence="1">IMI 214461</strain>
    </source>
</reference>
<proteinExistence type="predicted"/>
<dbReference type="OrthoDB" id="5569468at2759"/>
<dbReference type="EMBL" id="JANBQF010000030">
    <property type="protein sequence ID" value="KAJ2007313.1"/>
    <property type="molecule type" value="Genomic_DNA"/>
</dbReference>
<evidence type="ECO:0000313" key="2">
    <source>
        <dbReference type="Proteomes" id="UP001150907"/>
    </source>
</evidence>
<dbReference type="Proteomes" id="UP001150907">
    <property type="component" value="Unassembled WGS sequence"/>
</dbReference>
<evidence type="ECO:0000313" key="1">
    <source>
        <dbReference type="EMBL" id="KAJ2007313.1"/>
    </source>
</evidence>
<dbReference type="AlphaFoldDB" id="A0A9W8BHK7"/>